<proteinExistence type="predicted"/>
<protein>
    <submittedName>
        <fullName evidence="2">Uncharacterized protein</fullName>
    </submittedName>
</protein>
<name>A0AAP0LQ74_9ROSI</name>
<feature type="compositionally biased region" description="Basic and acidic residues" evidence="1">
    <location>
        <begin position="1"/>
        <end position="11"/>
    </location>
</feature>
<evidence type="ECO:0000313" key="2">
    <source>
        <dbReference type="EMBL" id="KAK9181078.1"/>
    </source>
</evidence>
<sequence>MQHKNYLKEPADGGENASRTPNSIAVETLIWLPSSYSNAFELDIVNKILDVLLDPGICFGLSGRDSSKVIVRKA</sequence>
<evidence type="ECO:0000313" key="3">
    <source>
        <dbReference type="Proteomes" id="UP001428341"/>
    </source>
</evidence>
<dbReference type="Proteomes" id="UP001428341">
    <property type="component" value="Unassembled WGS sequence"/>
</dbReference>
<organism evidence="2 3">
    <name type="scientific">Citrus x changshan-huyou</name>
    <dbReference type="NCBI Taxonomy" id="2935761"/>
    <lineage>
        <taxon>Eukaryota</taxon>
        <taxon>Viridiplantae</taxon>
        <taxon>Streptophyta</taxon>
        <taxon>Embryophyta</taxon>
        <taxon>Tracheophyta</taxon>
        <taxon>Spermatophyta</taxon>
        <taxon>Magnoliopsida</taxon>
        <taxon>eudicotyledons</taxon>
        <taxon>Gunneridae</taxon>
        <taxon>Pentapetalae</taxon>
        <taxon>rosids</taxon>
        <taxon>malvids</taxon>
        <taxon>Sapindales</taxon>
        <taxon>Rutaceae</taxon>
        <taxon>Aurantioideae</taxon>
        <taxon>Citrus</taxon>
    </lineage>
</organism>
<dbReference type="EMBL" id="JBCGBO010000024">
    <property type="protein sequence ID" value="KAK9181078.1"/>
    <property type="molecule type" value="Genomic_DNA"/>
</dbReference>
<comment type="caution">
    <text evidence="2">The sequence shown here is derived from an EMBL/GenBank/DDBJ whole genome shotgun (WGS) entry which is preliminary data.</text>
</comment>
<reference evidence="2 3" key="1">
    <citation type="submission" date="2024-05" db="EMBL/GenBank/DDBJ databases">
        <title>Haplotype-resolved chromosome-level genome assembly of Huyou (Citrus changshanensis).</title>
        <authorList>
            <person name="Miao C."/>
            <person name="Chen W."/>
            <person name="Wu Y."/>
            <person name="Wang L."/>
            <person name="Zhao S."/>
            <person name="Grierson D."/>
            <person name="Xu C."/>
            <person name="Chen K."/>
        </authorList>
    </citation>
    <scope>NUCLEOTIDE SEQUENCE [LARGE SCALE GENOMIC DNA]</scope>
    <source>
        <strain evidence="2">01-14</strain>
        <tissue evidence="2">Leaf</tissue>
    </source>
</reference>
<evidence type="ECO:0000256" key="1">
    <source>
        <dbReference type="SAM" id="MobiDB-lite"/>
    </source>
</evidence>
<feature type="region of interest" description="Disordered" evidence="1">
    <location>
        <begin position="1"/>
        <end position="20"/>
    </location>
</feature>
<gene>
    <name evidence="2" type="ORF">WN944_024215</name>
</gene>
<accession>A0AAP0LQ74</accession>
<dbReference type="AlphaFoldDB" id="A0AAP0LQ74"/>
<keyword evidence="3" id="KW-1185">Reference proteome</keyword>